<evidence type="ECO:0000313" key="4">
    <source>
        <dbReference type="Proteomes" id="UP000275078"/>
    </source>
</evidence>
<feature type="region of interest" description="Disordered" evidence="1">
    <location>
        <begin position="239"/>
        <end position="295"/>
    </location>
</feature>
<gene>
    <name evidence="3" type="ORF">BJ508DRAFT_373309</name>
</gene>
<dbReference type="Proteomes" id="UP000275078">
    <property type="component" value="Unassembled WGS sequence"/>
</dbReference>
<evidence type="ECO:0000256" key="2">
    <source>
        <dbReference type="SAM" id="SignalP"/>
    </source>
</evidence>
<feature type="compositionally biased region" description="Basic and acidic residues" evidence="1">
    <location>
        <begin position="284"/>
        <end position="295"/>
    </location>
</feature>
<dbReference type="AlphaFoldDB" id="A0A3N4ILW9"/>
<keyword evidence="4" id="KW-1185">Reference proteome</keyword>
<feature type="compositionally biased region" description="Low complexity" evidence="1">
    <location>
        <begin position="114"/>
        <end position="132"/>
    </location>
</feature>
<name>A0A3N4ILW9_ASCIM</name>
<feature type="compositionally biased region" description="Low complexity" evidence="1">
    <location>
        <begin position="250"/>
        <end position="266"/>
    </location>
</feature>
<proteinExistence type="predicted"/>
<evidence type="ECO:0000313" key="3">
    <source>
        <dbReference type="EMBL" id="RPA85708.1"/>
    </source>
</evidence>
<accession>A0A3N4ILW9</accession>
<organism evidence="3 4">
    <name type="scientific">Ascobolus immersus RN42</name>
    <dbReference type="NCBI Taxonomy" id="1160509"/>
    <lineage>
        <taxon>Eukaryota</taxon>
        <taxon>Fungi</taxon>
        <taxon>Dikarya</taxon>
        <taxon>Ascomycota</taxon>
        <taxon>Pezizomycotina</taxon>
        <taxon>Pezizomycetes</taxon>
        <taxon>Pezizales</taxon>
        <taxon>Ascobolaceae</taxon>
        <taxon>Ascobolus</taxon>
    </lineage>
</organism>
<dbReference type="EMBL" id="ML119652">
    <property type="protein sequence ID" value="RPA85708.1"/>
    <property type="molecule type" value="Genomic_DNA"/>
</dbReference>
<reference evidence="3 4" key="1">
    <citation type="journal article" date="2018" name="Nat. Ecol. Evol.">
        <title>Pezizomycetes genomes reveal the molecular basis of ectomycorrhizal truffle lifestyle.</title>
        <authorList>
            <person name="Murat C."/>
            <person name="Payen T."/>
            <person name="Noel B."/>
            <person name="Kuo A."/>
            <person name="Morin E."/>
            <person name="Chen J."/>
            <person name="Kohler A."/>
            <person name="Krizsan K."/>
            <person name="Balestrini R."/>
            <person name="Da Silva C."/>
            <person name="Montanini B."/>
            <person name="Hainaut M."/>
            <person name="Levati E."/>
            <person name="Barry K.W."/>
            <person name="Belfiori B."/>
            <person name="Cichocki N."/>
            <person name="Clum A."/>
            <person name="Dockter R.B."/>
            <person name="Fauchery L."/>
            <person name="Guy J."/>
            <person name="Iotti M."/>
            <person name="Le Tacon F."/>
            <person name="Lindquist E.A."/>
            <person name="Lipzen A."/>
            <person name="Malagnac F."/>
            <person name="Mello A."/>
            <person name="Molinier V."/>
            <person name="Miyauchi S."/>
            <person name="Poulain J."/>
            <person name="Riccioni C."/>
            <person name="Rubini A."/>
            <person name="Sitrit Y."/>
            <person name="Splivallo R."/>
            <person name="Traeger S."/>
            <person name="Wang M."/>
            <person name="Zifcakova L."/>
            <person name="Wipf D."/>
            <person name="Zambonelli A."/>
            <person name="Paolocci F."/>
            <person name="Nowrousian M."/>
            <person name="Ottonello S."/>
            <person name="Baldrian P."/>
            <person name="Spatafora J.W."/>
            <person name="Henrissat B."/>
            <person name="Nagy L.G."/>
            <person name="Aury J.M."/>
            <person name="Wincker P."/>
            <person name="Grigoriev I.V."/>
            <person name="Bonfante P."/>
            <person name="Martin F.M."/>
        </authorList>
    </citation>
    <scope>NUCLEOTIDE SEQUENCE [LARGE SCALE GENOMIC DNA]</scope>
    <source>
        <strain evidence="3 4">RN42</strain>
    </source>
</reference>
<feature type="region of interest" description="Disordered" evidence="1">
    <location>
        <begin position="104"/>
        <end position="132"/>
    </location>
</feature>
<sequence>MKLQTTFLCVLAVGQGAVLSLVIPHVPRDIQDFELPRVQARQLGSKQRFLPKRSPETARRISKRIFPWDPVSDPAPGDSWDILSGTEPSYGHFFAVAPPIAPHNAPPRRDSGYSSSPESPLDHSSPSESSLVLPDYDEHLAPSTYSTDTQNKSWEAGYPVASRYTGEKGYDFHPRAIPPRFENQSDLDRWHASRYDTFGSHLRGYDKAPARFNTRQEEEKAIRIKADTMKLWDLYQNNKGPGDSEYKPRGFGFDSGSASGSTSYDPSSKRTNLQLGSPVVSSFEQDRRDRNAADDAKRKAILANKAEAVNVKKERD</sequence>
<protein>
    <submittedName>
        <fullName evidence="3">Uncharacterized protein</fullName>
    </submittedName>
</protein>
<keyword evidence="2" id="KW-0732">Signal</keyword>
<evidence type="ECO:0000256" key="1">
    <source>
        <dbReference type="SAM" id="MobiDB-lite"/>
    </source>
</evidence>
<feature type="compositionally biased region" description="Polar residues" evidence="1">
    <location>
        <begin position="269"/>
        <end position="283"/>
    </location>
</feature>
<feature type="chain" id="PRO_5018046847" evidence="2">
    <location>
        <begin position="21"/>
        <end position="316"/>
    </location>
</feature>
<feature type="signal peptide" evidence="2">
    <location>
        <begin position="1"/>
        <end position="20"/>
    </location>
</feature>